<dbReference type="Proteomes" id="UP000182740">
    <property type="component" value="Unassembled WGS sequence"/>
</dbReference>
<dbReference type="Gene3D" id="2.160.20.10">
    <property type="entry name" value="Single-stranded right-handed beta-helix, Pectin lyase-like"/>
    <property type="match status" value="1"/>
</dbReference>
<dbReference type="InterPro" id="IPR011050">
    <property type="entry name" value="Pectin_lyase_fold/virulence"/>
</dbReference>
<protein>
    <submittedName>
        <fullName evidence="3">Pectate lyase superfamily protein</fullName>
    </submittedName>
</protein>
<evidence type="ECO:0000313" key="4">
    <source>
        <dbReference type="Proteomes" id="UP000182740"/>
    </source>
</evidence>
<dbReference type="AlphaFoldDB" id="A0A1K1SWW0"/>
<name>A0A1K1SWW0_9PSEU</name>
<reference evidence="4" key="1">
    <citation type="submission" date="2016-11" db="EMBL/GenBank/DDBJ databases">
        <authorList>
            <person name="Varghese N."/>
            <person name="Submissions S."/>
        </authorList>
    </citation>
    <scope>NUCLEOTIDE SEQUENCE [LARGE SCALE GENOMIC DNA]</scope>
    <source>
        <strain evidence="4">DSM 44671</strain>
    </source>
</reference>
<dbReference type="InterPro" id="IPR024535">
    <property type="entry name" value="RHGA/B-epi-like_pectate_lyase"/>
</dbReference>
<keyword evidence="4" id="KW-1185">Reference proteome</keyword>
<dbReference type="Pfam" id="PF12708">
    <property type="entry name" value="Pect-lyase_RHGA_epim"/>
    <property type="match status" value="1"/>
</dbReference>
<accession>A0A1K1SWW0</accession>
<evidence type="ECO:0000259" key="2">
    <source>
        <dbReference type="Pfam" id="PF12708"/>
    </source>
</evidence>
<dbReference type="EMBL" id="FPJG01000006">
    <property type="protein sequence ID" value="SFW88779.1"/>
    <property type="molecule type" value="Genomic_DNA"/>
</dbReference>
<evidence type="ECO:0000256" key="1">
    <source>
        <dbReference type="SAM" id="MobiDB-lite"/>
    </source>
</evidence>
<dbReference type="InterPro" id="IPR012334">
    <property type="entry name" value="Pectin_lyas_fold"/>
</dbReference>
<feature type="domain" description="Rhamnogalacturonase A/B/Epimerase-like pectate lyase" evidence="2">
    <location>
        <begin position="2"/>
        <end position="80"/>
    </location>
</feature>
<proteinExistence type="predicted"/>
<evidence type="ECO:0000313" key="3">
    <source>
        <dbReference type="EMBL" id="SFW88779.1"/>
    </source>
</evidence>
<feature type="region of interest" description="Disordered" evidence="1">
    <location>
        <begin position="647"/>
        <end position="669"/>
    </location>
</feature>
<sequence length="888" mass="93662">MVNVLDYGAVGDGVQDCSAAFQAAVDDLRPKPGTENLMGGTILVPATKDWYQFERSVIVDVANVRFVGDGPETTVLESRKEIPPLVFGLLRGTRAAPLSVAHWADLAGVLDPAAGQRWGYRTGGPDATATVTFPCSPFSLGPRVGYAGWAGLEQFTLDFVVKNNSGDPWGKTKVPLFGLVDEDTRPSPFGVWLTDDHPEAPVRFGFTTDDGLYREIGVPLADAAEPVLRCSLQLDFTTGEVAAWAGRVQVSPDVDLLNVRWAGPGANVRFAGNHYASFNLGVLTSLADGQSAAIDRYDFPATPDLTFAALRVSSVAQYRNLAAGTPQQTKTAAVTDLDWLNPGPGVFGVLPMNEGPTTDQALDGAVPDLQVPWMSDAARTGHGLFQVNPPGPTDATAANGLEKLTVNCGRTVAEPGNSNYGQCVAVGHSFGLELRDCLLQYGAQGLSSLNIVNTYPVRIDSCRFDAQSDASIYAYALMAYGRDLKFSSPGRHAVKAVNTTIALRDVFCEPSFAGDDCETVVRLINSSGEFDNWTFDFEYTTNPVGSYFHASIGKEVIGRNLALAIRDVQAGTAGPEAVGVRLVSGDSAGGLATVLRGPSWCSIERSFTSTTSAGLAAIAAVDGPLWQGTFTGPAPVRPELVRTDASPGASARIGAGFVPPARTVPRPPGPDPIRSLPGLLGYYQADSVTVPGSGGKPVAPADGTPITVLTDLGPRGNHGQLHGNPAIHETDAVNGRAALRFTGGWYTFPAMRGSGAVTLFLVQRGYPVIDTAPVGEGTLRQFGGFWQVGRKIAARAASSTTDWALYTARYEPESGVFDLWANGRRYDTRRHPTAGNAVIDQATLGASGNGGQTFPGTFAAAAVIGGALPDDQVDLVHRYLLNQHAIPV</sequence>
<gene>
    <name evidence="3" type="ORF">SAMN04489730_7056</name>
</gene>
<keyword evidence="3" id="KW-0456">Lyase</keyword>
<organism evidence="3 4">
    <name type="scientific">Amycolatopsis australiensis</name>
    <dbReference type="NCBI Taxonomy" id="546364"/>
    <lineage>
        <taxon>Bacteria</taxon>
        <taxon>Bacillati</taxon>
        <taxon>Actinomycetota</taxon>
        <taxon>Actinomycetes</taxon>
        <taxon>Pseudonocardiales</taxon>
        <taxon>Pseudonocardiaceae</taxon>
        <taxon>Amycolatopsis</taxon>
    </lineage>
</organism>
<dbReference type="GO" id="GO:0016829">
    <property type="term" value="F:lyase activity"/>
    <property type="evidence" value="ECO:0007669"/>
    <property type="project" value="UniProtKB-KW"/>
</dbReference>
<dbReference type="SUPFAM" id="SSF51126">
    <property type="entry name" value="Pectin lyase-like"/>
    <property type="match status" value="1"/>
</dbReference>